<dbReference type="RefSeq" id="WP_378774285.1">
    <property type="nucleotide sequence ID" value="NZ_JBHTMX010000013.1"/>
</dbReference>
<dbReference type="EMBL" id="JBHTMX010000013">
    <property type="protein sequence ID" value="MFD1331085.1"/>
    <property type="molecule type" value="Genomic_DNA"/>
</dbReference>
<dbReference type="PANTHER" id="PTHR30336:SF4">
    <property type="entry name" value="ENVELOPE BIOGENESIS FACTOR ELYC"/>
    <property type="match status" value="1"/>
</dbReference>
<comment type="caution">
    <text evidence="3">The sequence shown here is derived from an EMBL/GenBank/DDBJ whole genome shotgun (WGS) entry which is preliminary data.</text>
</comment>
<keyword evidence="1" id="KW-0812">Transmembrane</keyword>
<proteinExistence type="predicted"/>
<dbReference type="InterPro" id="IPR014729">
    <property type="entry name" value="Rossmann-like_a/b/a_fold"/>
</dbReference>
<feature type="domain" description="DUF218" evidence="2">
    <location>
        <begin position="81"/>
        <end position="246"/>
    </location>
</feature>
<dbReference type="Pfam" id="PF02698">
    <property type="entry name" value="DUF218"/>
    <property type="match status" value="1"/>
</dbReference>
<feature type="transmembrane region" description="Helical" evidence="1">
    <location>
        <begin position="43"/>
        <end position="62"/>
    </location>
</feature>
<evidence type="ECO:0000256" key="1">
    <source>
        <dbReference type="SAM" id="Phobius"/>
    </source>
</evidence>
<keyword evidence="1" id="KW-1133">Transmembrane helix</keyword>
<sequence length="263" mass="27771">MFFALSKILGFVALPSNALALLGLAGALLAAFGARGAAPVMAAAILGLAVGGLSPLGSLLLLPLEERFPRAAETGEAPVGIVVLGGSFDTVVAGARRDVALTEAAERLTAVAELARRWPEARILFSGGSGTLLFDGATEADLALRMFESFGVARERIVLEGASRNTVENATLSKAAAGLKEGERWLLVTSAYHMPRAIGCFRAAGFPVEAWPVDYRTRGYEDAFRPFGSVSVGLRRVDIAVREWVGLVTYWLLGYVSAPLPRP</sequence>
<dbReference type="PANTHER" id="PTHR30336">
    <property type="entry name" value="INNER MEMBRANE PROTEIN, PROBABLE PERMEASE"/>
    <property type="match status" value="1"/>
</dbReference>
<name>A0ABW3Z4D3_9HYPH</name>
<reference evidence="4" key="1">
    <citation type="journal article" date="2019" name="Int. J. Syst. Evol. Microbiol.">
        <title>The Global Catalogue of Microorganisms (GCM) 10K type strain sequencing project: providing services to taxonomists for standard genome sequencing and annotation.</title>
        <authorList>
            <consortium name="The Broad Institute Genomics Platform"/>
            <consortium name="The Broad Institute Genome Sequencing Center for Infectious Disease"/>
            <person name="Wu L."/>
            <person name="Ma J."/>
        </authorList>
    </citation>
    <scope>NUCLEOTIDE SEQUENCE [LARGE SCALE GENOMIC DNA]</scope>
    <source>
        <strain evidence="4">CCUG 61696</strain>
    </source>
</reference>
<accession>A0ABW3Z4D3</accession>
<dbReference type="Proteomes" id="UP001597171">
    <property type="component" value="Unassembled WGS sequence"/>
</dbReference>
<dbReference type="InterPro" id="IPR003848">
    <property type="entry name" value="DUF218"/>
</dbReference>
<keyword evidence="1" id="KW-0472">Membrane</keyword>
<evidence type="ECO:0000259" key="2">
    <source>
        <dbReference type="Pfam" id="PF02698"/>
    </source>
</evidence>
<protein>
    <submittedName>
        <fullName evidence="3">YdcF family protein</fullName>
    </submittedName>
</protein>
<gene>
    <name evidence="3" type="ORF">ACFQ4O_03650</name>
</gene>
<evidence type="ECO:0000313" key="3">
    <source>
        <dbReference type="EMBL" id="MFD1331085.1"/>
    </source>
</evidence>
<evidence type="ECO:0000313" key="4">
    <source>
        <dbReference type="Proteomes" id="UP001597171"/>
    </source>
</evidence>
<keyword evidence="4" id="KW-1185">Reference proteome</keyword>
<organism evidence="3 4">
    <name type="scientific">Methylopila musalis</name>
    <dbReference type="NCBI Taxonomy" id="1134781"/>
    <lineage>
        <taxon>Bacteria</taxon>
        <taxon>Pseudomonadati</taxon>
        <taxon>Pseudomonadota</taxon>
        <taxon>Alphaproteobacteria</taxon>
        <taxon>Hyphomicrobiales</taxon>
        <taxon>Methylopilaceae</taxon>
        <taxon>Methylopila</taxon>
    </lineage>
</organism>
<dbReference type="InterPro" id="IPR051599">
    <property type="entry name" value="Cell_Envelope_Assoc"/>
</dbReference>
<dbReference type="CDD" id="cd06259">
    <property type="entry name" value="YdcF-like"/>
    <property type="match status" value="1"/>
</dbReference>
<dbReference type="Gene3D" id="3.40.50.620">
    <property type="entry name" value="HUPs"/>
    <property type="match status" value="1"/>
</dbReference>